<evidence type="ECO:0000313" key="3">
    <source>
        <dbReference type="EMBL" id="GAA0386173.1"/>
    </source>
</evidence>
<reference evidence="3 4" key="1">
    <citation type="journal article" date="2019" name="Int. J. Syst. Evol. Microbiol.">
        <title>The Global Catalogue of Microorganisms (GCM) 10K type strain sequencing project: providing services to taxonomists for standard genome sequencing and annotation.</title>
        <authorList>
            <consortium name="The Broad Institute Genomics Platform"/>
            <consortium name="The Broad Institute Genome Sequencing Center for Infectious Disease"/>
            <person name="Wu L."/>
            <person name="Ma J."/>
        </authorList>
    </citation>
    <scope>NUCLEOTIDE SEQUENCE [LARGE SCALE GENOMIC DNA]</scope>
    <source>
        <strain evidence="3 4">JCM 13476</strain>
    </source>
</reference>
<dbReference type="PANTHER" id="PTHR43767">
    <property type="entry name" value="LONG-CHAIN-FATTY-ACID--COA LIGASE"/>
    <property type="match status" value="1"/>
</dbReference>
<dbReference type="GO" id="GO:0016874">
    <property type="term" value="F:ligase activity"/>
    <property type="evidence" value="ECO:0007669"/>
    <property type="project" value="UniProtKB-KW"/>
</dbReference>
<dbReference type="InterPro" id="IPR050237">
    <property type="entry name" value="ATP-dep_AMP-bd_enzyme"/>
</dbReference>
<gene>
    <name evidence="3" type="ORF">GCM10009093_11310</name>
</gene>
<dbReference type="Gene3D" id="3.30.300.30">
    <property type="match status" value="1"/>
</dbReference>
<sequence>MRITQGLVRALVTAPDRIATIDGDRRKTWREVADRVARLAGGLQNQAGMQTGDRIGVLAHNCDLYFEAYFAILWSGGVLTLMNTRLATAELSFQLKDAGVETLLYGEEFTAVAEQLLAEGAVKCLIAMDGDVADQSRLTQEGLIATWEPAAEHLAHNNDLAGIFYTGGTTGLPKGVMLSHGNLHAIASNLLMTIPFDETGVNFHAAPMFHLADIGILFVTMCGATHVFRRSFTAESMLEAIAEHGVTHCFSVPAVIDRMAKYEKLAELDLSRLQMLGYGGSSLPAATLALARAKFPDIKFIQGFGQTEMASVTALTPQDHECDDDHPRLRSCGKMAPGFEIRIVDEDGVEVPRGEIGEIVGRGDNVMMGYWNRPEETADVMRAGWLHTRDAGWMDDEGYVYITDRLKDMIVSGAENVYSIEVENALSWHPAIEESAVIGVPDAVWGERVHAVIVCKDGVVQPSFEELSAFCRERIAGYKTPKSISFRVERLPRSAAGKIQKVPVREALLAELAKG</sequence>
<proteinExistence type="predicted"/>
<dbReference type="RefSeq" id="WP_167173972.1">
    <property type="nucleotide sequence ID" value="NZ_BAAAEJ010000003.1"/>
</dbReference>
<dbReference type="EMBL" id="BAAAEJ010000003">
    <property type="protein sequence ID" value="GAA0386173.1"/>
    <property type="molecule type" value="Genomic_DNA"/>
</dbReference>
<dbReference type="Proteomes" id="UP001500791">
    <property type="component" value="Unassembled WGS sequence"/>
</dbReference>
<feature type="domain" description="AMP-dependent synthetase/ligase" evidence="1">
    <location>
        <begin position="13"/>
        <end position="371"/>
    </location>
</feature>
<accession>A0ABN0Y7L3</accession>
<evidence type="ECO:0000259" key="2">
    <source>
        <dbReference type="Pfam" id="PF13193"/>
    </source>
</evidence>
<protein>
    <submittedName>
        <fullName evidence="3">Long-chain fatty acid--CoA ligase</fullName>
    </submittedName>
</protein>
<keyword evidence="4" id="KW-1185">Reference proteome</keyword>
<dbReference type="InterPro" id="IPR045851">
    <property type="entry name" value="AMP-bd_C_sf"/>
</dbReference>
<dbReference type="Pfam" id="PF13193">
    <property type="entry name" value="AMP-binding_C"/>
    <property type="match status" value="1"/>
</dbReference>
<dbReference type="InterPro" id="IPR020845">
    <property type="entry name" value="AMP-binding_CS"/>
</dbReference>
<evidence type="ECO:0000259" key="1">
    <source>
        <dbReference type="Pfam" id="PF00501"/>
    </source>
</evidence>
<keyword evidence="3" id="KW-0436">Ligase</keyword>
<dbReference type="InterPro" id="IPR042099">
    <property type="entry name" value="ANL_N_sf"/>
</dbReference>
<comment type="caution">
    <text evidence="3">The sequence shown here is derived from an EMBL/GenBank/DDBJ whole genome shotgun (WGS) entry which is preliminary data.</text>
</comment>
<evidence type="ECO:0000313" key="4">
    <source>
        <dbReference type="Proteomes" id="UP001500791"/>
    </source>
</evidence>
<name>A0ABN0Y7L3_9CAUL</name>
<dbReference type="PANTHER" id="PTHR43767:SF1">
    <property type="entry name" value="NONRIBOSOMAL PEPTIDE SYNTHASE PES1 (EUROFUNG)-RELATED"/>
    <property type="match status" value="1"/>
</dbReference>
<dbReference type="PROSITE" id="PS00455">
    <property type="entry name" value="AMP_BINDING"/>
    <property type="match status" value="1"/>
</dbReference>
<organism evidence="3 4">
    <name type="scientific">Brevundimonas terrae</name>
    <dbReference type="NCBI Taxonomy" id="363631"/>
    <lineage>
        <taxon>Bacteria</taxon>
        <taxon>Pseudomonadati</taxon>
        <taxon>Pseudomonadota</taxon>
        <taxon>Alphaproteobacteria</taxon>
        <taxon>Caulobacterales</taxon>
        <taxon>Caulobacteraceae</taxon>
        <taxon>Brevundimonas</taxon>
    </lineage>
</organism>
<dbReference type="SUPFAM" id="SSF56801">
    <property type="entry name" value="Acetyl-CoA synthetase-like"/>
    <property type="match status" value="1"/>
</dbReference>
<dbReference type="Pfam" id="PF00501">
    <property type="entry name" value="AMP-binding"/>
    <property type="match status" value="1"/>
</dbReference>
<dbReference type="InterPro" id="IPR000873">
    <property type="entry name" value="AMP-dep_synth/lig_dom"/>
</dbReference>
<feature type="domain" description="AMP-binding enzyme C-terminal" evidence="2">
    <location>
        <begin position="421"/>
        <end position="498"/>
    </location>
</feature>
<dbReference type="InterPro" id="IPR025110">
    <property type="entry name" value="AMP-bd_C"/>
</dbReference>
<dbReference type="Gene3D" id="3.40.50.12780">
    <property type="entry name" value="N-terminal domain of ligase-like"/>
    <property type="match status" value="1"/>
</dbReference>